<sequence>MKTKKLVSQCILECIGLDRELGLKMLAAFRDVWLAISEKNSHKEAQTVEEYLQYRSDNSGMLVFWPMLQFSLGMSISEAEEALVQPVIDAATEGLLLANDFFSWEREYRELQAGESKRIVSAVELFVRTKGLSIEDAKDEVKRRIIKAEHDFCQRRDELYRAHPDTSLKLKRWIDSAGLAVSGNHYWCSACPRQNAWKNEGAPNGNGVKRRLSNGAVVSAKEAPAKKRRDSGTNVSESSDSESGLSEVSRYPLYKPSSLAMEAPSKYVSSMPSKGVRSTLIEALNTWLHVPPGPLKAIMSVVNSLHNASLILDDLEDNSPLRRGYPATHTIFGQAQSINSANFMFVRAVQEVAQTLSPAALTAVLEELEGLYLGQSWDLYWKHNLVCPNEAEYVNMIDHKTGGMFRMLLRIMQAESEVTPQLDFHRLTLLFGRFFQIRDDYMNFQDYTAQKGLCEDLDEGKFSYPIVYCLANHPEYRGHILGVFRQRPTVATTTACPLSKESKQHLTACLEKSGAFDKTIGCLTDVERELELEIDRLEQRTGEANPMLRLCLAKLSVKGIARIGESGCNLLSKTLSIESTGSYVADFQQQPIAADGADVGSLFWAQQQQAAQPACLVHAQSPEDVEAVISASRSTGCPFAVRGGGHSDIYGASNSDGGITVNMASISGIEVVESEGLVRVGAGAKWGQVYKELEKTNRTVVGGRLTGVGVGGLLLGGGLSHFSGLHGWACDNVRNYEVVLANGSIIDASESSHPDLYRALRGGGNNFGVVTRFDLDLFPQGPMVKQLVEETLWVLIIRKGR</sequence>
<gene>
    <name evidence="1" type="primary">g8760</name>
    <name evidence="1" type="ORF">NpPPO83_00008760</name>
</gene>
<dbReference type="EMBL" id="BSXG01000028">
    <property type="protein sequence ID" value="GME26399.1"/>
    <property type="molecule type" value="Genomic_DNA"/>
</dbReference>
<evidence type="ECO:0000313" key="2">
    <source>
        <dbReference type="Proteomes" id="UP001165186"/>
    </source>
</evidence>
<accession>A0ACB5S0T9</accession>
<organism evidence="1 2">
    <name type="scientific">Neofusicoccum parvum</name>
    <dbReference type="NCBI Taxonomy" id="310453"/>
    <lineage>
        <taxon>Eukaryota</taxon>
        <taxon>Fungi</taxon>
        <taxon>Dikarya</taxon>
        <taxon>Ascomycota</taxon>
        <taxon>Pezizomycotina</taxon>
        <taxon>Dothideomycetes</taxon>
        <taxon>Dothideomycetes incertae sedis</taxon>
        <taxon>Botryosphaeriales</taxon>
        <taxon>Botryosphaeriaceae</taxon>
        <taxon>Neofusicoccum</taxon>
    </lineage>
</organism>
<evidence type="ECO:0000313" key="1">
    <source>
        <dbReference type="EMBL" id="GME26399.1"/>
    </source>
</evidence>
<comment type="caution">
    <text evidence="1">The sequence shown here is derived from an EMBL/GenBank/DDBJ whole genome shotgun (WGS) entry which is preliminary data.</text>
</comment>
<reference evidence="1" key="1">
    <citation type="submission" date="2024-09" db="EMBL/GenBank/DDBJ databases">
        <title>Draft Genome Sequences of Neofusicoccum parvum.</title>
        <authorList>
            <person name="Ashida A."/>
            <person name="Camagna M."/>
            <person name="Tanaka A."/>
            <person name="Takemoto D."/>
        </authorList>
    </citation>
    <scope>NUCLEOTIDE SEQUENCE</scope>
    <source>
        <strain evidence="1">PPO83</strain>
    </source>
</reference>
<proteinExistence type="predicted"/>
<protein>
    <submittedName>
        <fullName evidence="1">Uncharacterized protein ALTATR162_LOCUS9465</fullName>
    </submittedName>
</protein>
<dbReference type="Proteomes" id="UP001165186">
    <property type="component" value="Unassembled WGS sequence"/>
</dbReference>
<name>A0ACB5S0T9_9PEZI</name>
<keyword evidence="2" id="KW-1185">Reference proteome</keyword>